<feature type="domain" description="Adenylate cyclase class-I N-terminal" evidence="1">
    <location>
        <begin position="7"/>
        <end position="199"/>
    </location>
</feature>
<proteinExistence type="predicted"/>
<dbReference type="STRING" id="1715285.SOFFGTOCOR_0325"/>
<gene>
    <name evidence="2" type="primary">cyaA</name>
    <name evidence="2" type="ORF">SOFFGTOCOR_0325</name>
</gene>
<protein>
    <submittedName>
        <fullName evidence="2">Adenylate cyclase, partial</fullName>
        <ecNumber evidence="2">4.6.1.1</ecNumber>
    </submittedName>
</protein>
<keyword evidence="2" id="KW-0456">Lyase</keyword>
<dbReference type="EMBL" id="CVRF01000002">
    <property type="protein sequence ID" value="CRK85748.1"/>
    <property type="molecule type" value="Genomic_DNA"/>
</dbReference>
<dbReference type="PANTHER" id="PTHR38760">
    <property type="entry name" value="ADENYLATE CYCLASE"/>
    <property type="match status" value="1"/>
</dbReference>
<keyword evidence="3" id="KW-1185">Reference proteome</keyword>
<accession>A0A0M6W7C9</accession>
<dbReference type="PANTHER" id="PTHR38760:SF1">
    <property type="entry name" value="ADENYLATE CYCLASE"/>
    <property type="match status" value="1"/>
</dbReference>
<organism evidence="2 3">
    <name type="scientific">Candidatus Providencia siddallii</name>
    <dbReference type="NCBI Taxonomy" id="1715285"/>
    <lineage>
        <taxon>Bacteria</taxon>
        <taxon>Pseudomonadati</taxon>
        <taxon>Pseudomonadota</taxon>
        <taxon>Gammaproteobacteria</taxon>
        <taxon>Enterobacterales</taxon>
        <taxon>Morganellaceae</taxon>
        <taxon>Providencia</taxon>
    </lineage>
</organism>
<dbReference type="Pfam" id="PF01295">
    <property type="entry name" value="Adenylate_cycl"/>
    <property type="match status" value="1"/>
</dbReference>
<dbReference type="Proteomes" id="UP000242301">
    <property type="component" value="Unassembled WGS sequence"/>
</dbReference>
<sequence length="366" mass="43888">MNFYFNIEALKKRVDKINQLRLRRAVDSVNKNFIKVYSLLPILFHYHHQMIPGFVEGNVPHGICFFSPDIGQLRWLSKLDCFLPFRSITSYTMPIAAIYSMGSTSSLGQNQSSDIDIWVCCSTFLSNEEKVILKKKCILIEQWAASMFVKTTIFLIDENSFRCYKNDFSKENYGLVQRVFLLDEFYRTSVRIAGKRLLWNMVPVEEEPYYDEYVIMLYNKRILNPNEWLDFGGLYYLSYFNFFSHNLHQLNKSNDCKYKIILKKILFESYLRYYKKNNLLAIEFKKYLHTGKIICYGLDSYCLMLDRVTRYLYETNELTRLEFIRRCFYLKVSKMFYKNIKNVQFSSWRKIALTQLIDSWGWSRNF</sequence>
<dbReference type="GO" id="GO:0006171">
    <property type="term" value="P:cAMP biosynthetic process"/>
    <property type="evidence" value="ECO:0007669"/>
    <property type="project" value="InterPro"/>
</dbReference>
<dbReference type="GO" id="GO:0004016">
    <property type="term" value="F:adenylate cyclase activity"/>
    <property type="evidence" value="ECO:0007669"/>
    <property type="project" value="UniProtKB-EC"/>
</dbReference>
<dbReference type="Pfam" id="PF12633">
    <property type="entry name" value="Adenyl_cycl_N"/>
    <property type="match status" value="1"/>
</dbReference>
<dbReference type="AlphaFoldDB" id="A0A0M6W7C9"/>
<evidence type="ECO:0000313" key="3">
    <source>
        <dbReference type="Proteomes" id="UP000242301"/>
    </source>
</evidence>
<evidence type="ECO:0000313" key="2">
    <source>
        <dbReference type="EMBL" id="CRK85748.1"/>
    </source>
</evidence>
<evidence type="ECO:0000259" key="1">
    <source>
        <dbReference type="Pfam" id="PF12633"/>
    </source>
</evidence>
<reference evidence="3" key="1">
    <citation type="submission" date="2015-05" db="EMBL/GenBank/DDBJ databases">
        <authorList>
            <person name="Manzano-Marin A."/>
        </authorList>
    </citation>
    <scope>NUCLEOTIDE SEQUENCE [LARGE SCALE GENOMIC DNA]</scope>
    <source>
        <strain evidence="3">officinalis</strain>
    </source>
</reference>
<dbReference type="InterPro" id="IPR024685">
    <property type="entry name" value="Adenylate_cyclase_1_N"/>
</dbReference>
<name>A0A0M6W7C9_9GAMM</name>
<dbReference type="InterPro" id="IPR000274">
    <property type="entry name" value="Adenylate_cyclase_1"/>
</dbReference>
<dbReference type="EC" id="4.6.1.1" evidence="2"/>